<accession>A0A7W9SQT3</accession>
<sequence>MQYSRFLPLLALCLVMPHAAAQTSSLAGIVYDPAAALQPQLTQRKDAQGKPLSLYNLSFLGGSGARVPALVSVPNVPAKGKRPAVILLHGLGGDKNQLQALALLLNGKGYLTVAIDVAGHGERPKVNGKGVGEQDLAGMRTIAAQTVQDLRATVDYLASRDDIDTKRIGFVGVSLGGVLGARFLADEPRVAAAALWVAGGDWGTLITTSAHPFAKRFRDTGETDAAKIRQALADVDPVPAISHAAPRPLLFLNGATDDVVPKACSEALFAAAKDPKERTILPGGHIPNLFDMASRTIAFLEKNLNKPTTPGHPNP</sequence>
<name>A0A7W9SQT3_ARMRO</name>
<protein>
    <submittedName>
        <fullName evidence="3">Dienelactone hydrolase</fullName>
    </submittedName>
</protein>
<dbReference type="RefSeq" id="WP_184197328.1">
    <property type="nucleotide sequence ID" value="NZ_JACHGW010000002.1"/>
</dbReference>
<comment type="caution">
    <text evidence="3">The sequence shown here is derived from an EMBL/GenBank/DDBJ whole genome shotgun (WGS) entry which is preliminary data.</text>
</comment>
<dbReference type="AlphaFoldDB" id="A0A7W9SQT3"/>
<evidence type="ECO:0000259" key="2">
    <source>
        <dbReference type="Pfam" id="PF00326"/>
    </source>
</evidence>
<evidence type="ECO:0000256" key="1">
    <source>
        <dbReference type="SAM" id="SignalP"/>
    </source>
</evidence>
<dbReference type="Proteomes" id="UP000520814">
    <property type="component" value="Unassembled WGS sequence"/>
</dbReference>
<evidence type="ECO:0000313" key="4">
    <source>
        <dbReference type="Proteomes" id="UP000520814"/>
    </source>
</evidence>
<gene>
    <name evidence="3" type="ORF">HNQ39_002907</name>
</gene>
<dbReference type="PANTHER" id="PTHR22946">
    <property type="entry name" value="DIENELACTONE HYDROLASE DOMAIN-CONTAINING PROTEIN-RELATED"/>
    <property type="match status" value="1"/>
</dbReference>
<keyword evidence="1" id="KW-0732">Signal</keyword>
<dbReference type="SUPFAM" id="SSF53474">
    <property type="entry name" value="alpha/beta-Hydrolases"/>
    <property type="match status" value="1"/>
</dbReference>
<dbReference type="InterPro" id="IPR001375">
    <property type="entry name" value="Peptidase_S9_cat"/>
</dbReference>
<reference evidence="3 4" key="1">
    <citation type="submission" date="2020-08" db="EMBL/GenBank/DDBJ databases">
        <title>Genomic Encyclopedia of Type Strains, Phase IV (KMG-IV): sequencing the most valuable type-strain genomes for metagenomic binning, comparative biology and taxonomic classification.</title>
        <authorList>
            <person name="Goeker M."/>
        </authorList>
    </citation>
    <scope>NUCLEOTIDE SEQUENCE [LARGE SCALE GENOMIC DNA]</scope>
    <source>
        <strain evidence="3 4">DSM 23562</strain>
    </source>
</reference>
<keyword evidence="4" id="KW-1185">Reference proteome</keyword>
<dbReference type="InterPro" id="IPR050261">
    <property type="entry name" value="FrsA_esterase"/>
</dbReference>
<evidence type="ECO:0000313" key="3">
    <source>
        <dbReference type="EMBL" id="MBB6051116.1"/>
    </source>
</evidence>
<dbReference type="GO" id="GO:0006508">
    <property type="term" value="P:proteolysis"/>
    <property type="evidence" value="ECO:0007669"/>
    <property type="project" value="InterPro"/>
</dbReference>
<dbReference type="GO" id="GO:0008236">
    <property type="term" value="F:serine-type peptidase activity"/>
    <property type="evidence" value="ECO:0007669"/>
    <property type="project" value="InterPro"/>
</dbReference>
<dbReference type="Pfam" id="PF00326">
    <property type="entry name" value="Peptidase_S9"/>
    <property type="match status" value="1"/>
</dbReference>
<dbReference type="Gene3D" id="3.40.50.1820">
    <property type="entry name" value="alpha/beta hydrolase"/>
    <property type="match status" value="1"/>
</dbReference>
<feature type="domain" description="Peptidase S9 prolyl oligopeptidase catalytic" evidence="2">
    <location>
        <begin position="103"/>
        <end position="274"/>
    </location>
</feature>
<feature type="signal peptide" evidence="1">
    <location>
        <begin position="1"/>
        <end position="21"/>
    </location>
</feature>
<organism evidence="3 4">
    <name type="scientific">Armatimonas rosea</name>
    <dbReference type="NCBI Taxonomy" id="685828"/>
    <lineage>
        <taxon>Bacteria</taxon>
        <taxon>Bacillati</taxon>
        <taxon>Armatimonadota</taxon>
        <taxon>Armatimonadia</taxon>
        <taxon>Armatimonadales</taxon>
        <taxon>Armatimonadaceae</taxon>
        <taxon>Armatimonas</taxon>
    </lineage>
</organism>
<dbReference type="InterPro" id="IPR029058">
    <property type="entry name" value="AB_hydrolase_fold"/>
</dbReference>
<dbReference type="EMBL" id="JACHGW010000002">
    <property type="protein sequence ID" value="MBB6051116.1"/>
    <property type="molecule type" value="Genomic_DNA"/>
</dbReference>
<feature type="chain" id="PRO_5030777626" evidence="1">
    <location>
        <begin position="22"/>
        <end position="315"/>
    </location>
</feature>
<keyword evidence="3" id="KW-0378">Hydrolase</keyword>
<proteinExistence type="predicted"/>